<evidence type="ECO:0000256" key="9">
    <source>
        <dbReference type="ARBA" id="ARBA00048964"/>
    </source>
</evidence>
<evidence type="ECO:0000256" key="11">
    <source>
        <dbReference type="SAM" id="Coils"/>
    </source>
</evidence>
<keyword evidence="6" id="KW-0256">Endoplasmic reticulum</keyword>
<evidence type="ECO:0000256" key="4">
    <source>
        <dbReference type="ARBA" id="ARBA00011738"/>
    </source>
</evidence>
<comment type="caution">
    <text evidence="14">The sequence shown here is derived from an EMBL/GenBank/DDBJ whole genome shotgun (WGS) entry which is preliminary data.</text>
</comment>
<sequence>MGIRDWSRDIKTNNNLRLATNRRSHVTRQQNEQQPATCDQSQVARHVNEHGQCLCMIKTLERYQKCSYGSIEVNNKPAKELENSYREYLKLKGRYESLQRQQRNLLGEDLGPLNSKELEQLERQLDGSLKQVRSIKFQFQRSESDQNSKVKTLLIRSAMAEASNSDTGKENPTFKIRRLEISDKRKGYMELLGQLTVTGSLTDEEFDRRFQEISSYGDDHLICVIEDESSGKIAATGSVVIEKKFLRSCGKVGHIEDVVVDSEFRGKHLGKRVVEFLTDHSREMGCYKVILDCSVEKKVFYEKCGMFNRGIQMSKYFD</sequence>
<keyword evidence="8 10" id="KW-0012">Acyltransferase</keyword>
<feature type="domain" description="K-box" evidence="13">
    <location>
        <begin position="81"/>
        <end position="165"/>
    </location>
</feature>
<dbReference type="SUPFAM" id="SSF55729">
    <property type="entry name" value="Acyl-CoA N-acyltransferases (Nat)"/>
    <property type="match status" value="1"/>
</dbReference>
<dbReference type="AlphaFoldDB" id="A0A8S9IVF3"/>
<organism evidence="14">
    <name type="scientific">Brassica cretica</name>
    <name type="common">Mustard</name>
    <dbReference type="NCBI Taxonomy" id="69181"/>
    <lineage>
        <taxon>Eukaryota</taxon>
        <taxon>Viridiplantae</taxon>
        <taxon>Streptophyta</taxon>
        <taxon>Embryophyta</taxon>
        <taxon>Tracheophyta</taxon>
        <taxon>Spermatophyta</taxon>
        <taxon>Magnoliopsida</taxon>
        <taxon>eudicotyledons</taxon>
        <taxon>Gunneridae</taxon>
        <taxon>Pentapetalae</taxon>
        <taxon>rosids</taxon>
        <taxon>malvids</taxon>
        <taxon>Brassicales</taxon>
        <taxon>Brassicaceae</taxon>
        <taxon>Brassiceae</taxon>
        <taxon>Brassica</taxon>
    </lineage>
</organism>
<evidence type="ECO:0000256" key="1">
    <source>
        <dbReference type="ARBA" id="ARBA00004406"/>
    </source>
</evidence>
<dbReference type="CDD" id="cd04301">
    <property type="entry name" value="NAT_SF"/>
    <property type="match status" value="1"/>
</dbReference>
<dbReference type="GO" id="GO:0006044">
    <property type="term" value="P:N-acetylglucosamine metabolic process"/>
    <property type="evidence" value="ECO:0007669"/>
    <property type="project" value="UniProtKB-ARBA"/>
</dbReference>
<dbReference type="Gene3D" id="3.40.630.30">
    <property type="match status" value="1"/>
</dbReference>
<dbReference type="GO" id="GO:0006048">
    <property type="term" value="P:UDP-N-acetylglucosamine biosynthetic process"/>
    <property type="evidence" value="ECO:0007669"/>
    <property type="project" value="UniProtKB-UniRule"/>
</dbReference>
<dbReference type="Pfam" id="PF00583">
    <property type="entry name" value="Acetyltransf_1"/>
    <property type="match status" value="1"/>
</dbReference>
<dbReference type="GO" id="GO:0005789">
    <property type="term" value="C:endoplasmic reticulum membrane"/>
    <property type="evidence" value="ECO:0007669"/>
    <property type="project" value="UniProtKB-SubCell"/>
</dbReference>
<proteinExistence type="inferred from homology"/>
<comment type="subunit">
    <text evidence="4 10">Homodimer.</text>
</comment>
<feature type="coiled-coil region" evidence="11">
    <location>
        <begin position="81"/>
        <end position="138"/>
    </location>
</feature>
<evidence type="ECO:0000256" key="3">
    <source>
        <dbReference type="ARBA" id="ARBA00006048"/>
    </source>
</evidence>
<comment type="pathway">
    <text evidence="2 10">Nucleotide-sugar biosynthesis; UDP-N-acetyl-alpha-D-glucosamine biosynthesis; N-acetyl-alpha-D-glucosamine 1-phosphate from alpha-D-glucosamine 6-phosphate (route I): step 1/2.</text>
</comment>
<keyword evidence="11" id="KW-0175">Coiled coil</keyword>
<dbReference type="Pfam" id="PF01486">
    <property type="entry name" value="K-box"/>
    <property type="match status" value="1"/>
</dbReference>
<dbReference type="InterPro" id="IPR002487">
    <property type="entry name" value="TF_Kbox"/>
</dbReference>
<accession>A0A8S9IVF3</accession>
<dbReference type="PANTHER" id="PTHR13355:SF11">
    <property type="entry name" value="GLUCOSAMINE 6-PHOSPHATE N-ACETYLTRANSFERASE"/>
    <property type="match status" value="1"/>
</dbReference>
<feature type="domain" description="N-acetyltransferase" evidence="12">
    <location>
        <begin position="174"/>
        <end position="318"/>
    </location>
</feature>
<keyword evidence="7" id="KW-0472">Membrane</keyword>
<dbReference type="GO" id="GO:0005634">
    <property type="term" value="C:nucleus"/>
    <property type="evidence" value="ECO:0007669"/>
    <property type="project" value="InterPro"/>
</dbReference>
<dbReference type="GO" id="GO:0003700">
    <property type="term" value="F:DNA-binding transcription factor activity"/>
    <property type="evidence" value="ECO:0007669"/>
    <property type="project" value="InterPro"/>
</dbReference>
<comment type="catalytic activity">
    <reaction evidence="9 10">
        <text>D-glucosamine 6-phosphate + acetyl-CoA = N-acetyl-D-glucosamine 6-phosphate + CoA + H(+)</text>
        <dbReference type="Rhea" id="RHEA:10292"/>
        <dbReference type="ChEBI" id="CHEBI:15378"/>
        <dbReference type="ChEBI" id="CHEBI:57287"/>
        <dbReference type="ChEBI" id="CHEBI:57288"/>
        <dbReference type="ChEBI" id="CHEBI:57513"/>
        <dbReference type="ChEBI" id="CHEBI:58725"/>
        <dbReference type="EC" id="2.3.1.4"/>
    </reaction>
</comment>
<evidence type="ECO:0000256" key="6">
    <source>
        <dbReference type="ARBA" id="ARBA00022824"/>
    </source>
</evidence>
<evidence type="ECO:0000256" key="10">
    <source>
        <dbReference type="RuleBase" id="RU365086"/>
    </source>
</evidence>
<keyword evidence="5 10" id="KW-0808">Transferase</keyword>
<name>A0A8S9IVF3_BRACR</name>
<protein>
    <recommendedName>
        <fullName evidence="10">Glucosamine 6-phosphate N-acetyltransferase</fullName>
        <ecNumber evidence="10">2.3.1.4</ecNumber>
    </recommendedName>
</protein>
<evidence type="ECO:0000313" key="14">
    <source>
        <dbReference type="EMBL" id="KAF2573738.1"/>
    </source>
</evidence>
<dbReference type="InterPro" id="IPR016181">
    <property type="entry name" value="Acyl_CoA_acyltransferase"/>
</dbReference>
<reference evidence="14" key="1">
    <citation type="submission" date="2019-12" db="EMBL/GenBank/DDBJ databases">
        <title>Genome sequencing and annotation of Brassica cretica.</title>
        <authorList>
            <person name="Studholme D.J."/>
            <person name="Sarris P.F."/>
        </authorList>
    </citation>
    <scope>NUCLEOTIDE SEQUENCE</scope>
    <source>
        <strain evidence="14">PFS-102/07</strain>
        <tissue evidence="14">Leaf</tissue>
    </source>
</reference>
<dbReference type="FunFam" id="3.40.630.30:FF:000048">
    <property type="entry name" value="Glucosamine 6-phosphate N-acetyltransferase"/>
    <property type="match status" value="1"/>
</dbReference>
<dbReference type="PROSITE" id="PS51186">
    <property type="entry name" value="GNAT"/>
    <property type="match status" value="1"/>
</dbReference>
<dbReference type="PANTHER" id="PTHR13355">
    <property type="entry name" value="GLUCOSAMINE 6-PHOSPHATE N-ACETYLTRANSFERASE"/>
    <property type="match status" value="1"/>
</dbReference>
<dbReference type="EMBL" id="QGKY02001015">
    <property type="protein sequence ID" value="KAF2573738.1"/>
    <property type="molecule type" value="Genomic_DNA"/>
</dbReference>
<comment type="subcellular location">
    <subcellularLocation>
        <location evidence="1">Endoplasmic reticulum membrane</location>
        <topology evidence="1">Peripheral membrane protein</topology>
    </subcellularLocation>
</comment>
<dbReference type="InterPro" id="IPR000182">
    <property type="entry name" value="GNAT_dom"/>
</dbReference>
<evidence type="ECO:0000256" key="8">
    <source>
        <dbReference type="ARBA" id="ARBA00023315"/>
    </source>
</evidence>
<evidence type="ECO:0000259" key="13">
    <source>
        <dbReference type="PROSITE" id="PS51297"/>
    </source>
</evidence>
<evidence type="ECO:0000259" key="12">
    <source>
        <dbReference type="PROSITE" id="PS51186"/>
    </source>
</evidence>
<dbReference type="EC" id="2.3.1.4" evidence="10"/>
<gene>
    <name evidence="14" type="ORF">F2Q70_00006068</name>
</gene>
<evidence type="ECO:0000256" key="2">
    <source>
        <dbReference type="ARBA" id="ARBA00004832"/>
    </source>
</evidence>
<comment type="similarity">
    <text evidence="3 10">Belongs to the acetyltransferase family. GNA1 subfamily.</text>
</comment>
<dbReference type="InterPro" id="IPR039143">
    <property type="entry name" value="GNPNAT1-like"/>
</dbReference>
<dbReference type="GO" id="GO:0004343">
    <property type="term" value="F:glucosamine 6-phosphate N-acetyltransferase activity"/>
    <property type="evidence" value="ECO:0007669"/>
    <property type="project" value="UniProtKB-UniRule"/>
</dbReference>
<evidence type="ECO:0000256" key="5">
    <source>
        <dbReference type="ARBA" id="ARBA00022679"/>
    </source>
</evidence>
<dbReference type="PROSITE" id="PS51297">
    <property type="entry name" value="K_BOX"/>
    <property type="match status" value="1"/>
</dbReference>
<evidence type="ECO:0000256" key="7">
    <source>
        <dbReference type="ARBA" id="ARBA00023136"/>
    </source>
</evidence>